<feature type="region of interest" description="Disordered" evidence="1">
    <location>
        <begin position="89"/>
        <end position="114"/>
    </location>
</feature>
<gene>
    <name evidence="2" type="ORF">PoB_006303000</name>
</gene>
<dbReference type="AlphaFoldDB" id="A0AAV4CXK3"/>
<evidence type="ECO:0000313" key="3">
    <source>
        <dbReference type="Proteomes" id="UP000735302"/>
    </source>
</evidence>
<sequence length="114" mass="12649">MKACSLEAATFPTKSPALDPAVPIRLCYPSASARRGWVPRVGKILYFLSSSSQTYINAVINLACLLLPGKLPCYVNNYRPFPLSSLQTVKLETEQRNGGKKKETKSNKGRRHHT</sequence>
<protein>
    <submittedName>
        <fullName evidence="2">Uncharacterized protein</fullName>
    </submittedName>
</protein>
<feature type="compositionally biased region" description="Basic and acidic residues" evidence="1">
    <location>
        <begin position="91"/>
        <end position="106"/>
    </location>
</feature>
<dbReference type="Proteomes" id="UP000735302">
    <property type="component" value="Unassembled WGS sequence"/>
</dbReference>
<comment type="caution">
    <text evidence="2">The sequence shown here is derived from an EMBL/GenBank/DDBJ whole genome shotgun (WGS) entry which is preliminary data.</text>
</comment>
<evidence type="ECO:0000313" key="2">
    <source>
        <dbReference type="EMBL" id="GFO36525.1"/>
    </source>
</evidence>
<dbReference type="EMBL" id="BLXT01007071">
    <property type="protein sequence ID" value="GFO36525.1"/>
    <property type="molecule type" value="Genomic_DNA"/>
</dbReference>
<reference evidence="2 3" key="1">
    <citation type="journal article" date="2021" name="Elife">
        <title>Chloroplast acquisition without the gene transfer in kleptoplastic sea slugs, Plakobranchus ocellatus.</title>
        <authorList>
            <person name="Maeda T."/>
            <person name="Takahashi S."/>
            <person name="Yoshida T."/>
            <person name="Shimamura S."/>
            <person name="Takaki Y."/>
            <person name="Nagai Y."/>
            <person name="Toyoda A."/>
            <person name="Suzuki Y."/>
            <person name="Arimoto A."/>
            <person name="Ishii H."/>
            <person name="Satoh N."/>
            <person name="Nishiyama T."/>
            <person name="Hasebe M."/>
            <person name="Maruyama T."/>
            <person name="Minagawa J."/>
            <person name="Obokata J."/>
            <person name="Shigenobu S."/>
        </authorList>
    </citation>
    <scope>NUCLEOTIDE SEQUENCE [LARGE SCALE GENOMIC DNA]</scope>
</reference>
<proteinExistence type="predicted"/>
<accession>A0AAV4CXK3</accession>
<evidence type="ECO:0000256" key="1">
    <source>
        <dbReference type="SAM" id="MobiDB-lite"/>
    </source>
</evidence>
<name>A0AAV4CXK3_9GAST</name>
<organism evidence="2 3">
    <name type="scientific">Plakobranchus ocellatus</name>
    <dbReference type="NCBI Taxonomy" id="259542"/>
    <lineage>
        <taxon>Eukaryota</taxon>
        <taxon>Metazoa</taxon>
        <taxon>Spiralia</taxon>
        <taxon>Lophotrochozoa</taxon>
        <taxon>Mollusca</taxon>
        <taxon>Gastropoda</taxon>
        <taxon>Heterobranchia</taxon>
        <taxon>Euthyneura</taxon>
        <taxon>Panpulmonata</taxon>
        <taxon>Sacoglossa</taxon>
        <taxon>Placobranchoidea</taxon>
        <taxon>Plakobranchidae</taxon>
        <taxon>Plakobranchus</taxon>
    </lineage>
</organism>
<keyword evidence="3" id="KW-1185">Reference proteome</keyword>